<dbReference type="Pfam" id="PF03732">
    <property type="entry name" value="Retrotrans_gag"/>
    <property type="match status" value="1"/>
</dbReference>
<dbReference type="PANTHER" id="PTHR33223:SF10">
    <property type="entry name" value="AMINOTRANSFERASE-LIKE PLANT MOBILE DOMAIN-CONTAINING PROTEIN"/>
    <property type="match status" value="1"/>
</dbReference>
<organism evidence="3 4">
    <name type="scientific">Trifolium medium</name>
    <dbReference type="NCBI Taxonomy" id="97028"/>
    <lineage>
        <taxon>Eukaryota</taxon>
        <taxon>Viridiplantae</taxon>
        <taxon>Streptophyta</taxon>
        <taxon>Embryophyta</taxon>
        <taxon>Tracheophyta</taxon>
        <taxon>Spermatophyta</taxon>
        <taxon>Magnoliopsida</taxon>
        <taxon>eudicotyledons</taxon>
        <taxon>Gunneridae</taxon>
        <taxon>Pentapetalae</taxon>
        <taxon>rosids</taxon>
        <taxon>fabids</taxon>
        <taxon>Fabales</taxon>
        <taxon>Fabaceae</taxon>
        <taxon>Papilionoideae</taxon>
        <taxon>50 kb inversion clade</taxon>
        <taxon>NPAAA clade</taxon>
        <taxon>Hologalegina</taxon>
        <taxon>IRL clade</taxon>
        <taxon>Trifolieae</taxon>
        <taxon>Trifolium</taxon>
    </lineage>
</organism>
<keyword evidence="4" id="KW-1185">Reference proteome</keyword>
<dbReference type="AlphaFoldDB" id="A0A392MKJ0"/>
<feature type="compositionally biased region" description="Basic and acidic residues" evidence="1">
    <location>
        <begin position="127"/>
        <end position="139"/>
    </location>
</feature>
<feature type="compositionally biased region" description="Basic and acidic residues" evidence="1">
    <location>
        <begin position="257"/>
        <end position="275"/>
    </location>
</feature>
<evidence type="ECO:0000256" key="1">
    <source>
        <dbReference type="SAM" id="MobiDB-lite"/>
    </source>
</evidence>
<proteinExistence type="predicted"/>
<dbReference type="EMBL" id="LXQA010013071">
    <property type="protein sequence ID" value="MCH87871.1"/>
    <property type="molecule type" value="Genomic_DNA"/>
</dbReference>
<sequence length="294" mass="34788">MTWFKGLEDDSIDSWRELCRAFSSHFTVRKCKPKTMASFSNIFQGKEESLRDYIERFTREAIEIKGTHDKLKCYIFEKVLRNDTKFKLKLGLKEPRDMQDLLSHAHNYINYEEKMLGEKVKKTKIPPKKDERAREERGRRGPRGGYPEYTILNTPREKILQDCLNTKFADAGIRPPREIRENSRKDKSKFCRYHKSAGHDTEDCIQLKDAIEDLIKLGKLNIYTKEGNHRGYEKRKYDPSRRNLRRSESPKRKRSPKRESSPKKRVEMIKDKEADNNEEEKDPDKRPFVAAITG</sequence>
<dbReference type="PANTHER" id="PTHR33223">
    <property type="entry name" value="CCHC-TYPE DOMAIN-CONTAINING PROTEIN"/>
    <property type="match status" value="1"/>
</dbReference>
<evidence type="ECO:0000259" key="2">
    <source>
        <dbReference type="Pfam" id="PF03732"/>
    </source>
</evidence>
<dbReference type="InterPro" id="IPR005162">
    <property type="entry name" value="Retrotrans_gag_dom"/>
</dbReference>
<feature type="domain" description="Retrotransposon gag" evidence="2">
    <location>
        <begin position="2"/>
        <end position="62"/>
    </location>
</feature>
<reference evidence="3 4" key="1">
    <citation type="journal article" date="2018" name="Front. Plant Sci.">
        <title>Red Clover (Trifolium pratense) and Zigzag Clover (T. medium) - A Picture of Genomic Similarities and Differences.</title>
        <authorList>
            <person name="Dluhosova J."/>
            <person name="Istvanek J."/>
            <person name="Nedelnik J."/>
            <person name="Repkova J."/>
        </authorList>
    </citation>
    <scope>NUCLEOTIDE SEQUENCE [LARGE SCALE GENOMIC DNA]</scope>
    <source>
        <strain evidence="4">cv. 10/8</strain>
        <tissue evidence="3">Leaf</tissue>
    </source>
</reference>
<feature type="region of interest" description="Disordered" evidence="1">
    <location>
        <begin position="230"/>
        <end position="294"/>
    </location>
</feature>
<accession>A0A392MKJ0</accession>
<name>A0A392MKJ0_9FABA</name>
<dbReference type="Proteomes" id="UP000265520">
    <property type="component" value="Unassembled WGS sequence"/>
</dbReference>
<evidence type="ECO:0000313" key="3">
    <source>
        <dbReference type="EMBL" id="MCH87871.1"/>
    </source>
</evidence>
<comment type="caution">
    <text evidence="3">The sequence shown here is derived from an EMBL/GenBank/DDBJ whole genome shotgun (WGS) entry which is preliminary data.</text>
</comment>
<protein>
    <recommendedName>
        <fullName evidence="2">Retrotransposon gag domain-containing protein</fullName>
    </recommendedName>
</protein>
<feature type="region of interest" description="Disordered" evidence="1">
    <location>
        <begin position="122"/>
        <end position="150"/>
    </location>
</feature>
<evidence type="ECO:0000313" key="4">
    <source>
        <dbReference type="Proteomes" id="UP000265520"/>
    </source>
</evidence>
<feature type="compositionally biased region" description="Basic and acidic residues" evidence="1">
    <location>
        <begin position="230"/>
        <end position="250"/>
    </location>
</feature>
<gene>
    <name evidence="3" type="ORF">A2U01_0008752</name>
</gene>